<gene>
    <name evidence="2" type="ORF">SAMN05428964_10996</name>
</gene>
<feature type="compositionally biased region" description="Basic residues" evidence="1">
    <location>
        <begin position="16"/>
        <end position="29"/>
    </location>
</feature>
<sequence length="84" mass="10325">MSRTNHHSERWGKEHRFAKRKDRGHRMCNRRVGDSPKHFRHLFDERPQRAKERVLERKIVLGYIDPDDAVFVRTGGRKPHEYYW</sequence>
<evidence type="ECO:0000256" key="1">
    <source>
        <dbReference type="SAM" id="MobiDB-lite"/>
    </source>
</evidence>
<evidence type="ECO:0000313" key="2">
    <source>
        <dbReference type="EMBL" id="SOC30547.1"/>
    </source>
</evidence>
<reference evidence="2 3" key="1">
    <citation type="submission" date="2017-08" db="EMBL/GenBank/DDBJ databases">
        <authorList>
            <person name="de Groot N.N."/>
        </authorList>
    </citation>
    <scope>NUCLEOTIDE SEQUENCE [LARGE SCALE GENOMIC DNA]</scope>
    <source>
        <strain evidence="2 3">USBA 78</strain>
    </source>
</reference>
<feature type="compositionally biased region" description="Basic and acidic residues" evidence="1">
    <location>
        <begin position="1"/>
        <end position="15"/>
    </location>
</feature>
<evidence type="ECO:0000313" key="3">
    <source>
        <dbReference type="Proteomes" id="UP000219068"/>
    </source>
</evidence>
<dbReference type="RefSeq" id="WP_142994627.1">
    <property type="nucleotide sequence ID" value="NZ_OBMM01000009.1"/>
</dbReference>
<protein>
    <submittedName>
        <fullName evidence="2">Uncharacterized protein</fullName>
    </submittedName>
</protein>
<dbReference type="Proteomes" id="UP000219068">
    <property type="component" value="Unassembled WGS sequence"/>
</dbReference>
<proteinExistence type="predicted"/>
<dbReference type="EMBL" id="OBMM01000009">
    <property type="protein sequence ID" value="SOC30547.1"/>
    <property type="molecule type" value="Genomic_DNA"/>
</dbReference>
<dbReference type="AlphaFoldDB" id="A0A285TY72"/>
<accession>A0A285TY72</accession>
<feature type="region of interest" description="Disordered" evidence="1">
    <location>
        <begin position="1"/>
        <end position="33"/>
    </location>
</feature>
<name>A0A285TY72_9PROT</name>
<organism evidence="2 3">
    <name type="scientific">Thalassospira xiamenensis</name>
    <dbReference type="NCBI Taxonomy" id="220697"/>
    <lineage>
        <taxon>Bacteria</taxon>
        <taxon>Pseudomonadati</taxon>
        <taxon>Pseudomonadota</taxon>
        <taxon>Alphaproteobacteria</taxon>
        <taxon>Rhodospirillales</taxon>
        <taxon>Thalassospiraceae</taxon>
        <taxon>Thalassospira</taxon>
    </lineage>
</organism>